<dbReference type="EMBL" id="GBRH01223349">
    <property type="protein sequence ID" value="JAD74546.1"/>
    <property type="molecule type" value="Transcribed_RNA"/>
</dbReference>
<dbReference type="AlphaFoldDB" id="A0A0A9CG60"/>
<protein>
    <submittedName>
        <fullName evidence="1">Lox6</fullName>
    </submittedName>
</protein>
<sequence>MTWVILTCGRTWHAPCWEDLRSTRTLGVPSPADLQPRQTLVRRPERRWTRTYTSRATSASASAACPRPCFRR</sequence>
<evidence type="ECO:0000313" key="1">
    <source>
        <dbReference type="EMBL" id="JAD74546.1"/>
    </source>
</evidence>
<accession>A0A0A9CG60</accession>
<reference evidence="1" key="2">
    <citation type="journal article" date="2015" name="Data Brief">
        <title>Shoot transcriptome of the giant reed, Arundo donax.</title>
        <authorList>
            <person name="Barrero R.A."/>
            <person name="Guerrero F.D."/>
            <person name="Moolhuijzen P."/>
            <person name="Goolsby J.A."/>
            <person name="Tidwell J."/>
            <person name="Bellgard S.E."/>
            <person name="Bellgard M.I."/>
        </authorList>
    </citation>
    <scope>NUCLEOTIDE SEQUENCE</scope>
    <source>
        <tissue evidence="1">Shoot tissue taken approximately 20 cm above the soil surface</tissue>
    </source>
</reference>
<proteinExistence type="predicted"/>
<reference evidence="1" key="1">
    <citation type="submission" date="2014-09" db="EMBL/GenBank/DDBJ databases">
        <authorList>
            <person name="Magalhaes I.L.F."/>
            <person name="Oliveira U."/>
            <person name="Santos F.R."/>
            <person name="Vidigal T.H.D.A."/>
            <person name="Brescovit A.D."/>
            <person name="Santos A.J."/>
        </authorList>
    </citation>
    <scope>NUCLEOTIDE SEQUENCE</scope>
    <source>
        <tissue evidence="1">Shoot tissue taken approximately 20 cm above the soil surface</tissue>
    </source>
</reference>
<name>A0A0A9CG60_ARUDO</name>
<organism evidence="1">
    <name type="scientific">Arundo donax</name>
    <name type="common">Giant reed</name>
    <name type="synonym">Donax arundinaceus</name>
    <dbReference type="NCBI Taxonomy" id="35708"/>
    <lineage>
        <taxon>Eukaryota</taxon>
        <taxon>Viridiplantae</taxon>
        <taxon>Streptophyta</taxon>
        <taxon>Embryophyta</taxon>
        <taxon>Tracheophyta</taxon>
        <taxon>Spermatophyta</taxon>
        <taxon>Magnoliopsida</taxon>
        <taxon>Liliopsida</taxon>
        <taxon>Poales</taxon>
        <taxon>Poaceae</taxon>
        <taxon>PACMAD clade</taxon>
        <taxon>Arundinoideae</taxon>
        <taxon>Arundineae</taxon>
        <taxon>Arundo</taxon>
    </lineage>
</organism>